<gene>
    <name evidence="4" type="ORF">SAMN05421823_11520</name>
</gene>
<dbReference type="PANTHER" id="PTHR43976">
    <property type="entry name" value="SHORT CHAIN DEHYDROGENASE"/>
    <property type="match status" value="1"/>
</dbReference>
<dbReference type="Pfam" id="PF00106">
    <property type="entry name" value="adh_short"/>
    <property type="match status" value="1"/>
</dbReference>
<organism evidence="4 5">
    <name type="scientific">Catalinimonas alkaloidigena</name>
    <dbReference type="NCBI Taxonomy" id="1075417"/>
    <lineage>
        <taxon>Bacteria</taxon>
        <taxon>Pseudomonadati</taxon>
        <taxon>Bacteroidota</taxon>
        <taxon>Cytophagia</taxon>
        <taxon>Cytophagales</taxon>
        <taxon>Catalimonadaceae</taxon>
        <taxon>Catalinimonas</taxon>
    </lineage>
</organism>
<evidence type="ECO:0000313" key="4">
    <source>
        <dbReference type="EMBL" id="SDM52263.1"/>
    </source>
</evidence>
<dbReference type="AlphaFoldDB" id="A0A1G9TX80"/>
<evidence type="ECO:0000313" key="5">
    <source>
        <dbReference type="Proteomes" id="UP000198510"/>
    </source>
</evidence>
<dbReference type="InterPro" id="IPR020904">
    <property type="entry name" value="Sc_DH/Rdtase_CS"/>
</dbReference>
<reference evidence="4 5" key="1">
    <citation type="submission" date="2016-10" db="EMBL/GenBank/DDBJ databases">
        <authorList>
            <person name="de Groot N.N."/>
        </authorList>
    </citation>
    <scope>NUCLEOTIDE SEQUENCE [LARGE SCALE GENOMIC DNA]</scope>
    <source>
        <strain evidence="4 5">DSM 25186</strain>
    </source>
</reference>
<sequence>MHQHKHKINMKNTVLLTGTSSGFGATAARLFAERGWHVIATMRDTSKAGDLRSLPNVWVTTLDVQDLTTIDDAIADGIERFGHIDVVINNAGYGQFGIFEGLSREAIQAQFDVNVFGAMDVTRAILPHFRARRAGTILNISSGAGAIGFPMASLYSASKFALEGFSEGLRYELASLGIRVKLIEPGGAPQTGFMARVGGESAGVAVIEDYLPFMQHIGQIYGGMSAASDPDAVEKVVEAMYEAATDGKDQLRYAPTDDIQPLLQARRSTSEPTYQSLTHQLFVSTEA</sequence>
<keyword evidence="2" id="KW-0560">Oxidoreductase</keyword>
<dbReference type="InterPro" id="IPR036291">
    <property type="entry name" value="NAD(P)-bd_dom_sf"/>
</dbReference>
<evidence type="ECO:0000256" key="3">
    <source>
        <dbReference type="RuleBase" id="RU000363"/>
    </source>
</evidence>
<comment type="similarity">
    <text evidence="1 3">Belongs to the short-chain dehydrogenases/reductases (SDR) family.</text>
</comment>
<dbReference type="STRING" id="1075417.SAMN05421823_11520"/>
<proteinExistence type="inferred from homology"/>
<dbReference type="CDD" id="cd05374">
    <property type="entry name" value="17beta-HSD-like_SDR_c"/>
    <property type="match status" value="1"/>
</dbReference>
<dbReference type="InterPro" id="IPR051911">
    <property type="entry name" value="SDR_oxidoreductase"/>
</dbReference>
<evidence type="ECO:0000256" key="1">
    <source>
        <dbReference type="ARBA" id="ARBA00006484"/>
    </source>
</evidence>
<dbReference type="PANTHER" id="PTHR43976:SF16">
    <property type="entry name" value="SHORT-CHAIN DEHYDROGENASE_REDUCTASE FAMILY PROTEIN"/>
    <property type="match status" value="1"/>
</dbReference>
<keyword evidence="5" id="KW-1185">Reference proteome</keyword>
<dbReference type="InterPro" id="IPR002347">
    <property type="entry name" value="SDR_fam"/>
</dbReference>
<dbReference type="SUPFAM" id="SSF51735">
    <property type="entry name" value="NAD(P)-binding Rossmann-fold domains"/>
    <property type="match status" value="1"/>
</dbReference>
<dbReference type="Gene3D" id="3.40.50.720">
    <property type="entry name" value="NAD(P)-binding Rossmann-like Domain"/>
    <property type="match status" value="1"/>
</dbReference>
<dbReference type="EMBL" id="FNFO01000015">
    <property type="protein sequence ID" value="SDM52263.1"/>
    <property type="molecule type" value="Genomic_DNA"/>
</dbReference>
<dbReference type="PRINTS" id="PR00081">
    <property type="entry name" value="GDHRDH"/>
</dbReference>
<dbReference type="PRINTS" id="PR00080">
    <property type="entry name" value="SDRFAMILY"/>
</dbReference>
<name>A0A1G9TX80_9BACT</name>
<evidence type="ECO:0000256" key="2">
    <source>
        <dbReference type="ARBA" id="ARBA00023002"/>
    </source>
</evidence>
<dbReference type="Proteomes" id="UP000198510">
    <property type="component" value="Unassembled WGS sequence"/>
</dbReference>
<accession>A0A1G9TX80</accession>
<dbReference type="PROSITE" id="PS00061">
    <property type="entry name" value="ADH_SHORT"/>
    <property type="match status" value="1"/>
</dbReference>
<protein>
    <submittedName>
        <fullName evidence="4">Short-chain dehydrogenase</fullName>
    </submittedName>
</protein>
<dbReference type="GO" id="GO:0016491">
    <property type="term" value="F:oxidoreductase activity"/>
    <property type="evidence" value="ECO:0007669"/>
    <property type="project" value="UniProtKB-KW"/>
</dbReference>